<evidence type="ECO:0000313" key="15">
    <source>
        <dbReference type="Proteomes" id="UP001595926"/>
    </source>
</evidence>
<dbReference type="SMART" id="SM00644">
    <property type="entry name" value="Ami_2"/>
    <property type="match status" value="1"/>
</dbReference>
<protein>
    <recommendedName>
        <fullName evidence="11">1,6-anhydro-N-acetylmuramyl-L-alanine amidase AmpD</fullName>
        <ecNumber evidence="5">3.5.1.28</ecNumber>
    </recommendedName>
    <alternativeName>
        <fullName evidence="12">N-acetylmuramoyl-L-alanine amidase</fullName>
    </alternativeName>
</protein>
<dbReference type="SUPFAM" id="SSF55846">
    <property type="entry name" value="N-acetylmuramoyl-L-alanine amidase-like"/>
    <property type="match status" value="1"/>
</dbReference>
<name>A0ABV9TC66_9GAMM</name>
<dbReference type="EC" id="3.5.1.28" evidence="5"/>
<evidence type="ECO:0000256" key="11">
    <source>
        <dbReference type="ARBA" id="ARBA00039257"/>
    </source>
</evidence>
<feature type="domain" description="N-acetylmuramoyl-L-alanine amidase" evidence="13">
    <location>
        <begin position="15"/>
        <end position="164"/>
    </location>
</feature>
<sequence>MFKNGWYKRATHLQSPNFNQRSDNEEPSLVVLHCISLPVGEYNNNNVEDFFLNKLDIAAHESFESVESMTVSAHFYIKRNGKIIQFVSVNDRAWHAGKSVFNGREGCNDFSVGIELQGADNEDYKDRQYESLNRLLGDLRKSYPSLINITGHENIAPERKTDPGKFFEWDKVIF</sequence>
<evidence type="ECO:0000256" key="8">
    <source>
        <dbReference type="ARBA" id="ARBA00022801"/>
    </source>
</evidence>
<evidence type="ECO:0000256" key="5">
    <source>
        <dbReference type="ARBA" id="ARBA00011901"/>
    </source>
</evidence>
<evidence type="ECO:0000256" key="2">
    <source>
        <dbReference type="ARBA" id="ARBA00001947"/>
    </source>
</evidence>
<evidence type="ECO:0000256" key="6">
    <source>
        <dbReference type="ARBA" id="ARBA00022490"/>
    </source>
</evidence>
<dbReference type="InterPro" id="IPR036505">
    <property type="entry name" value="Amidase/PGRP_sf"/>
</dbReference>
<evidence type="ECO:0000256" key="9">
    <source>
        <dbReference type="ARBA" id="ARBA00022833"/>
    </source>
</evidence>
<dbReference type="CDD" id="cd06583">
    <property type="entry name" value="PGRP"/>
    <property type="match status" value="1"/>
</dbReference>
<dbReference type="InterPro" id="IPR051206">
    <property type="entry name" value="NAMLAA_amidase_2"/>
</dbReference>
<evidence type="ECO:0000256" key="3">
    <source>
        <dbReference type="ARBA" id="ARBA00004496"/>
    </source>
</evidence>
<evidence type="ECO:0000313" key="14">
    <source>
        <dbReference type="EMBL" id="MFC4892421.1"/>
    </source>
</evidence>
<comment type="caution">
    <text evidence="14">The sequence shown here is derived from an EMBL/GenBank/DDBJ whole genome shotgun (WGS) entry which is preliminary data.</text>
</comment>
<dbReference type="Pfam" id="PF01510">
    <property type="entry name" value="Amidase_2"/>
    <property type="match status" value="1"/>
</dbReference>
<organism evidence="14 15">
    <name type="scientific">Pseudofrancisella aestuarii</name>
    <dbReference type="NCBI Taxonomy" id="2670347"/>
    <lineage>
        <taxon>Bacteria</taxon>
        <taxon>Pseudomonadati</taxon>
        <taxon>Pseudomonadota</taxon>
        <taxon>Gammaproteobacteria</taxon>
        <taxon>Thiotrichales</taxon>
        <taxon>Francisellaceae</taxon>
        <taxon>Pseudofrancisella</taxon>
    </lineage>
</organism>
<evidence type="ECO:0000256" key="4">
    <source>
        <dbReference type="ARBA" id="ARBA00007553"/>
    </source>
</evidence>
<keyword evidence="10" id="KW-0961">Cell wall biogenesis/degradation</keyword>
<dbReference type="GO" id="GO:0008745">
    <property type="term" value="F:N-acetylmuramoyl-L-alanine amidase activity"/>
    <property type="evidence" value="ECO:0007669"/>
    <property type="project" value="UniProtKB-EC"/>
</dbReference>
<evidence type="ECO:0000256" key="1">
    <source>
        <dbReference type="ARBA" id="ARBA00001561"/>
    </source>
</evidence>
<evidence type="ECO:0000256" key="7">
    <source>
        <dbReference type="ARBA" id="ARBA00022723"/>
    </source>
</evidence>
<keyword evidence="7" id="KW-0479">Metal-binding</keyword>
<proteinExistence type="inferred from homology"/>
<evidence type="ECO:0000256" key="12">
    <source>
        <dbReference type="ARBA" id="ARBA00042615"/>
    </source>
</evidence>
<dbReference type="RefSeq" id="WP_119329816.1">
    <property type="nucleotide sequence ID" value="NZ_JBHSJH010000002.1"/>
</dbReference>
<dbReference type="Proteomes" id="UP001595926">
    <property type="component" value="Unassembled WGS sequence"/>
</dbReference>
<accession>A0ABV9TC66</accession>
<gene>
    <name evidence="14" type="primary">ampD</name>
    <name evidence="14" type="ORF">ACFPDQ_05090</name>
</gene>
<dbReference type="PANTHER" id="PTHR30417:SF4">
    <property type="entry name" value="1,6-ANHYDRO-N-ACETYLMURAMYL-L-ALANINE AMIDASE AMPD"/>
    <property type="match status" value="1"/>
</dbReference>
<dbReference type="PANTHER" id="PTHR30417">
    <property type="entry name" value="N-ACETYLMURAMOYL-L-ALANINE AMIDASE AMID"/>
    <property type="match status" value="1"/>
</dbReference>
<comment type="subcellular location">
    <subcellularLocation>
        <location evidence="3">Cytoplasm</location>
    </subcellularLocation>
</comment>
<keyword evidence="15" id="KW-1185">Reference proteome</keyword>
<dbReference type="EMBL" id="JBHSJH010000002">
    <property type="protein sequence ID" value="MFC4892421.1"/>
    <property type="molecule type" value="Genomic_DNA"/>
</dbReference>
<dbReference type="NCBIfam" id="NF008758">
    <property type="entry name" value="PRK11789.1"/>
    <property type="match status" value="1"/>
</dbReference>
<comment type="similarity">
    <text evidence="4">Belongs to the N-acetylmuramoyl-L-alanine amidase 2 family.</text>
</comment>
<keyword evidence="9" id="KW-0862">Zinc</keyword>
<dbReference type="Gene3D" id="3.40.80.10">
    <property type="entry name" value="Peptidoglycan recognition protein-like"/>
    <property type="match status" value="1"/>
</dbReference>
<keyword evidence="6" id="KW-0963">Cytoplasm</keyword>
<evidence type="ECO:0000256" key="10">
    <source>
        <dbReference type="ARBA" id="ARBA00023316"/>
    </source>
</evidence>
<reference evidence="15" key="1">
    <citation type="journal article" date="2019" name="Int. J. Syst. Evol. Microbiol.">
        <title>The Global Catalogue of Microorganisms (GCM) 10K type strain sequencing project: providing services to taxonomists for standard genome sequencing and annotation.</title>
        <authorList>
            <consortium name="The Broad Institute Genomics Platform"/>
            <consortium name="The Broad Institute Genome Sequencing Center for Infectious Disease"/>
            <person name="Wu L."/>
            <person name="Ma J."/>
        </authorList>
    </citation>
    <scope>NUCLEOTIDE SEQUENCE [LARGE SCALE GENOMIC DNA]</scope>
    <source>
        <strain evidence="15">CGMCC 1.13718</strain>
    </source>
</reference>
<keyword evidence="8 14" id="KW-0378">Hydrolase</keyword>
<evidence type="ECO:0000259" key="13">
    <source>
        <dbReference type="SMART" id="SM00644"/>
    </source>
</evidence>
<comment type="cofactor">
    <cofactor evidence="2">
        <name>Zn(2+)</name>
        <dbReference type="ChEBI" id="CHEBI:29105"/>
    </cofactor>
</comment>
<comment type="catalytic activity">
    <reaction evidence="1">
        <text>Hydrolyzes the link between N-acetylmuramoyl residues and L-amino acid residues in certain cell-wall glycopeptides.</text>
        <dbReference type="EC" id="3.5.1.28"/>
    </reaction>
</comment>
<dbReference type="InterPro" id="IPR002502">
    <property type="entry name" value="Amidase_domain"/>
</dbReference>